<evidence type="ECO:0000313" key="3">
    <source>
        <dbReference type="EMBL" id="MEN3227788.1"/>
    </source>
</evidence>
<comment type="caution">
    <text evidence="3">The sequence shown here is derived from an EMBL/GenBank/DDBJ whole genome shotgun (WGS) entry which is preliminary data.</text>
</comment>
<dbReference type="RefSeq" id="WP_200670941.1">
    <property type="nucleotide sequence ID" value="NZ_JACWCW010000029.1"/>
</dbReference>
<keyword evidence="4" id="KW-1185">Reference proteome</keyword>
<protein>
    <submittedName>
        <fullName evidence="3">DUF4349 domain-containing protein</fullName>
    </submittedName>
</protein>
<dbReference type="InterPro" id="IPR025645">
    <property type="entry name" value="DUF4349"/>
</dbReference>
<feature type="domain" description="DUF4349" evidence="2">
    <location>
        <begin position="73"/>
        <end position="291"/>
    </location>
</feature>
<name>A0ABU9Z925_9HYPH</name>
<reference evidence="3 4" key="1">
    <citation type="journal article" date="2023" name="PLoS ONE">
        <title>Complete genome assembly of Hawai'i environmental nontuberculous mycobacteria reveals unexpected co-isolation with methylobacteria.</title>
        <authorList>
            <person name="Hendrix J."/>
            <person name="Epperson L.E."/>
            <person name="Tong E.I."/>
            <person name="Chan Y.L."/>
            <person name="Hasan N.A."/>
            <person name="Dawrs S.N."/>
            <person name="Norton G.J."/>
            <person name="Virdi R."/>
            <person name="Crooks J.L."/>
            <person name="Chan E.D."/>
            <person name="Honda J.R."/>
            <person name="Strong M."/>
        </authorList>
    </citation>
    <scope>NUCLEOTIDE SEQUENCE [LARGE SCALE GENOMIC DNA]</scope>
    <source>
        <strain evidence="3 4">NJH_HI01</strain>
    </source>
</reference>
<keyword evidence="1" id="KW-0472">Membrane</keyword>
<accession>A0ABU9Z925</accession>
<dbReference type="Proteomes" id="UP001404845">
    <property type="component" value="Unassembled WGS sequence"/>
</dbReference>
<proteinExistence type="predicted"/>
<evidence type="ECO:0000259" key="2">
    <source>
        <dbReference type="Pfam" id="PF14257"/>
    </source>
</evidence>
<evidence type="ECO:0000256" key="1">
    <source>
        <dbReference type="SAM" id="Phobius"/>
    </source>
</evidence>
<keyword evidence="1" id="KW-0812">Transmembrane</keyword>
<keyword evidence="1" id="KW-1133">Transmembrane helix</keyword>
<dbReference type="EMBL" id="JAQYXL010000001">
    <property type="protein sequence ID" value="MEN3227788.1"/>
    <property type="molecule type" value="Genomic_DNA"/>
</dbReference>
<dbReference type="Pfam" id="PF14257">
    <property type="entry name" value="DUF4349"/>
    <property type="match status" value="1"/>
</dbReference>
<feature type="transmembrane region" description="Helical" evidence="1">
    <location>
        <begin position="278"/>
        <end position="295"/>
    </location>
</feature>
<evidence type="ECO:0000313" key="4">
    <source>
        <dbReference type="Proteomes" id="UP001404845"/>
    </source>
</evidence>
<gene>
    <name evidence="3" type="ORF">PUR21_09155</name>
</gene>
<organism evidence="3 4">
    <name type="scientific">Methylorubrum rhodesianum</name>
    <dbReference type="NCBI Taxonomy" id="29427"/>
    <lineage>
        <taxon>Bacteria</taxon>
        <taxon>Pseudomonadati</taxon>
        <taxon>Pseudomonadota</taxon>
        <taxon>Alphaproteobacteria</taxon>
        <taxon>Hyphomicrobiales</taxon>
        <taxon>Methylobacteriaceae</taxon>
        <taxon>Methylorubrum</taxon>
    </lineage>
</organism>
<sequence>MNRGEAGRRGRCGSRTGSARRRLLGLLLGLLPALALLAGCSDNRRELRQGGERADAAAPAPFVSAAREANGAKLAYRHDLTVGLAPDRVAPHFAAARDRCLNETEGCTLLNASIRDGGGTRQPQAQVQVRLPHAAVAPYVAFVTAPLPGEAADDVALIKQATRAEDLTAALADTGRRLAQLNDYRTRLTALAEKPDNRAEDLIKIAGELAQVQSRIEETEATRRGLDERVDTEIVTVAFRAGRARAGAFAPVQEVWSRSGPILGESAASALRLTLASLPWLPIVLFAALLLRLVWRIRRRRAQPARVRLEP</sequence>